<accession>A0A392RIU2</accession>
<protein>
    <submittedName>
        <fullName evidence="1">Uncharacterized protein</fullName>
    </submittedName>
</protein>
<reference evidence="1 2" key="1">
    <citation type="journal article" date="2018" name="Front. Plant Sci.">
        <title>Red Clover (Trifolium pratense) and Zigzag Clover (T. medium) - A Picture of Genomic Similarities and Differences.</title>
        <authorList>
            <person name="Dluhosova J."/>
            <person name="Istvanek J."/>
            <person name="Nedelnik J."/>
            <person name="Repkova J."/>
        </authorList>
    </citation>
    <scope>NUCLEOTIDE SEQUENCE [LARGE SCALE GENOMIC DNA]</scope>
    <source>
        <strain evidence="2">cv. 10/8</strain>
        <tissue evidence="1">Leaf</tissue>
    </source>
</reference>
<evidence type="ECO:0000313" key="2">
    <source>
        <dbReference type="Proteomes" id="UP000265520"/>
    </source>
</evidence>
<comment type="caution">
    <text evidence="1">The sequence shown here is derived from an EMBL/GenBank/DDBJ whole genome shotgun (WGS) entry which is preliminary data.</text>
</comment>
<dbReference type="Proteomes" id="UP000265520">
    <property type="component" value="Unassembled WGS sequence"/>
</dbReference>
<dbReference type="AlphaFoldDB" id="A0A392RIU2"/>
<evidence type="ECO:0000313" key="1">
    <source>
        <dbReference type="EMBL" id="MCI36513.1"/>
    </source>
</evidence>
<sequence length="87" mass="9512">MSLESYSKVSSSSAASPVLRCIDTRLLLSVNSKKAMVNLLDATFEAEDELIFIPQLKRLPPVIPLPVVTVKAEPVFVSRTAPEEVID</sequence>
<feature type="non-terminal residue" evidence="1">
    <location>
        <position position="87"/>
    </location>
</feature>
<keyword evidence="2" id="KW-1185">Reference proteome</keyword>
<organism evidence="1 2">
    <name type="scientific">Trifolium medium</name>
    <dbReference type="NCBI Taxonomy" id="97028"/>
    <lineage>
        <taxon>Eukaryota</taxon>
        <taxon>Viridiplantae</taxon>
        <taxon>Streptophyta</taxon>
        <taxon>Embryophyta</taxon>
        <taxon>Tracheophyta</taxon>
        <taxon>Spermatophyta</taxon>
        <taxon>Magnoliopsida</taxon>
        <taxon>eudicotyledons</taxon>
        <taxon>Gunneridae</taxon>
        <taxon>Pentapetalae</taxon>
        <taxon>rosids</taxon>
        <taxon>fabids</taxon>
        <taxon>Fabales</taxon>
        <taxon>Fabaceae</taxon>
        <taxon>Papilionoideae</taxon>
        <taxon>50 kb inversion clade</taxon>
        <taxon>NPAAA clade</taxon>
        <taxon>Hologalegina</taxon>
        <taxon>IRL clade</taxon>
        <taxon>Trifolieae</taxon>
        <taxon>Trifolium</taxon>
    </lineage>
</organism>
<name>A0A392RIU2_9FABA</name>
<dbReference type="EMBL" id="LXQA010234442">
    <property type="protein sequence ID" value="MCI36513.1"/>
    <property type="molecule type" value="Genomic_DNA"/>
</dbReference>
<proteinExistence type="predicted"/>